<dbReference type="InParanoid" id="A0A1X7UHK7"/>
<organism evidence="2">
    <name type="scientific">Amphimedon queenslandica</name>
    <name type="common">Sponge</name>
    <dbReference type="NCBI Taxonomy" id="400682"/>
    <lineage>
        <taxon>Eukaryota</taxon>
        <taxon>Metazoa</taxon>
        <taxon>Porifera</taxon>
        <taxon>Demospongiae</taxon>
        <taxon>Heteroscleromorpha</taxon>
        <taxon>Haplosclerida</taxon>
        <taxon>Niphatidae</taxon>
        <taxon>Amphimedon</taxon>
    </lineage>
</organism>
<evidence type="ECO:0000256" key="1">
    <source>
        <dbReference type="SAM" id="Coils"/>
    </source>
</evidence>
<reference evidence="2" key="1">
    <citation type="submission" date="2017-05" db="UniProtKB">
        <authorList>
            <consortium name="EnsemblMetazoa"/>
        </authorList>
    </citation>
    <scope>IDENTIFICATION</scope>
</reference>
<feature type="coiled-coil region" evidence="1">
    <location>
        <begin position="68"/>
        <end position="105"/>
    </location>
</feature>
<proteinExistence type="predicted"/>
<evidence type="ECO:0000313" key="2">
    <source>
        <dbReference type="EnsemblMetazoa" id="Aqu2.1.27449_001"/>
    </source>
</evidence>
<keyword evidence="1" id="KW-0175">Coiled coil</keyword>
<dbReference type="EnsemblMetazoa" id="Aqu2.1.27449_001">
    <property type="protein sequence ID" value="Aqu2.1.27449_001"/>
    <property type="gene ID" value="Aqu2.1.27449"/>
</dbReference>
<accession>A0A1X7UHK7</accession>
<dbReference type="AlphaFoldDB" id="A0A1X7UHK7"/>
<name>A0A1X7UHK7_AMPQE</name>
<protein>
    <submittedName>
        <fullName evidence="2">Uncharacterized protein</fullName>
    </submittedName>
</protein>
<sequence>MSGATLTWEECEEQLLSVKGRNLTQEQCGKIIDALTEHIRNGEVERKKIIAVLEALKELINSNFFDKLDAVEKELKDQNEIIKDLKAKYEDLKAEYEKLKKLQDDLLIGQIALSLESKIVSRTLQGTGISTRFITIKNIEDALSGREHYFSKKIFTTEKQKEAVQRNIEKLHAEFPSIIGSDMHNVIIHYKQCRNHQAHQELEIGEIRARLAESQFQNREIIDKMLEILEALP</sequence>